<dbReference type="InterPro" id="IPR000182">
    <property type="entry name" value="GNAT_dom"/>
</dbReference>
<protein>
    <submittedName>
        <fullName evidence="2">Ribosomal-protein-alanine N-acetyltransferase</fullName>
    </submittedName>
</protein>
<gene>
    <name evidence="2" type="ORF">SAMN02982927_01406</name>
</gene>
<keyword evidence="3" id="KW-1185">Reference proteome</keyword>
<keyword evidence="2" id="KW-0808">Transferase</keyword>
<dbReference type="Proteomes" id="UP000198752">
    <property type="component" value="Unassembled WGS sequence"/>
</dbReference>
<dbReference type="AlphaFoldDB" id="A0A1I2QY38"/>
<dbReference type="SUPFAM" id="SSF55729">
    <property type="entry name" value="Acyl-CoA N-acyltransferases (Nat)"/>
    <property type="match status" value="1"/>
</dbReference>
<dbReference type="Gene3D" id="3.40.630.30">
    <property type="match status" value="1"/>
</dbReference>
<dbReference type="PANTHER" id="PTHR43415">
    <property type="entry name" value="SPERMIDINE N(1)-ACETYLTRANSFERASE"/>
    <property type="match status" value="1"/>
</dbReference>
<evidence type="ECO:0000313" key="2">
    <source>
        <dbReference type="EMBL" id="SFG33222.1"/>
    </source>
</evidence>
<dbReference type="OrthoDB" id="423921at2"/>
<accession>A0A1I2QY38</accession>
<organism evidence="2 3">
    <name type="scientific">Sporolactobacillus nakayamae</name>
    <dbReference type="NCBI Taxonomy" id="269670"/>
    <lineage>
        <taxon>Bacteria</taxon>
        <taxon>Bacillati</taxon>
        <taxon>Bacillota</taxon>
        <taxon>Bacilli</taxon>
        <taxon>Bacillales</taxon>
        <taxon>Sporolactobacillaceae</taxon>
        <taxon>Sporolactobacillus</taxon>
    </lineage>
</organism>
<name>A0A1I2QY38_9BACL</name>
<dbReference type="STRING" id="269670.SAMN02982927_01406"/>
<evidence type="ECO:0000259" key="1">
    <source>
        <dbReference type="PROSITE" id="PS51186"/>
    </source>
</evidence>
<proteinExistence type="predicted"/>
<dbReference type="PROSITE" id="PS51186">
    <property type="entry name" value="GNAT"/>
    <property type="match status" value="1"/>
</dbReference>
<dbReference type="PANTHER" id="PTHR43415:SF3">
    <property type="entry name" value="GNAT-FAMILY ACETYLTRANSFERASE"/>
    <property type="match status" value="1"/>
</dbReference>
<evidence type="ECO:0000313" key="3">
    <source>
        <dbReference type="Proteomes" id="UP000198752"/>
    </source>
</evidence>
<dbReference type="EMBL" id="FOOY01000008">
    <property type="protein sequence ID" value="SFG33222.1"/>
    <property type="molecule type" value="Genomic_DNA"/>
</dbReference>
<dbReference type="InterPro" id="IPR016181">
    <property type="entry name" value="Acyl_CoA_acyltransferase"/>
</dbReference>
<dbReference type="Pfam" id="PF00583">
    <property type="entry name" value="Acetyltransf_1"/>
    <property type="match status" value="1"/>
</dbReference>
<feature type="domain" description="N-acetyltransferase" evidence="1">
    <location>
        <begin position="1"/>
        <end position="152"/>
    </location>
</feature>
<dbReference type="GO" id="GO:0016747">
    <property type="term" value="F:acyltransferase activity, transferring groups other than amino-acyl groups"/>
    <property type="evidence" value="ECO:0007669"/>
    <property type="project" value="InterPro"/>
</dbReference>
<sequence>MDIMPMNRVQAAEYVHWTYEAPYTFYTIPEEGIEETYKDIFSDSANHYFSVLNKGRLFGIFEYAVSANDFEIGLGICPQEMGKGNGRAFVSNCLAFGRKHFNYQGVIKLDVADFNQRAIHLYGQLGFSETGREARLSFGKPVTFIKMETEQADFFLSYQGC</sequence>
<reference evidence="3" key="1">
    <citation type="submission" date="2016-10" db="EMBL/GenBank/DDBJ databases">
        <authorList>
            <person name="Varghese N."/>
            <person name="Submissions S."/>
        </authorList>
    </citation>
    <scope>NUCLEOTIDE SEQUENCE [LARGE SCALE GENOMIC DNA]</scope>
    <source>
        <strain evidence="3">ATCC 700379</strain>
    </source>
</reference>